<keyword evidence="3" id="KW-1185">Reference proteome</keyword>
<evidence type="ECO:0000256" key="1">
    <source>
        <dbReference type="SAM" id="Phobius"/>
    </source>
</evidence>
<keyword evidence="1" id="KW-1133">Transmembrane helix</keyword>
<dbReference type="Proteomes" id="UP000031552">
    <property type="component" value="Unassembled WGS sequence"/>
</dbReference>
<evidence type="ECO:0000313" key="2">
    <source>
        <dbReference type="EMBL" id="CDR33755.1"/>
    </source>
</evidence>
<protein>
    <submittedName>
        <fullName evidence="2">Membrane protein</fullName>
    </submittedName>
</protein>
<reference evidence="2" key="2">
    <citation type="submission" date="2014-09" db="EMBL/GenBank/DDBJ databases">
        <title>Criblamydia sequanensis harbors a mega-plasmid encoding arsenite resistance.</title>
        <authorList>
            <person name="Bertelli C."/>
            <person name="Goesmann A."/>
            <person name="Greub G."/>
        </authorList>
    </citation>
    <scope>NUCLEOTIDE SEQUENCE [LARGE SCALE GENOMIC DNA]</scope>
    <source>
        <strain evidence="2">CRIB-18</strain>
    </source>
</reference>
<organism evidence="2 3">
    <name type="scientific">Candidatus Criblamydia sequanensis CRIB-18</name>
    <dbReference type="NCBI Taxonomy" id="1437425"/>
    <lineage>
        <taxon>Bacteria</taxon>
        <taxon>Pseudomonadati</taxon>
        <taxon>Chlamydiota</taxon>
        <taxon>Chlamydiia</taxon>
        <taxon>Parachlamydiales</taxon>
        <taxon>Candidatus Criblamydiaceae</taxon>
        <taxon>Candidatus Criblamydia</taxon>
    </lineage>
</organism>
<evidence type="ECO:0000313" key="3">
    <source>
        <dbReference type="Proteomes" id="UP000031552"/>
    </source>
</evidence>
<proteinExistence type="predicted"/>
<keyword evidence="1" id="KW-0472">Membrane</keyword>
<sequence>MTEPELLSIVKSFIFASILTLFIFMINSRREVENGFYKNLSIFFLFFTISYVGARVNQNIF</sequence>
<feature type="transmembrane region" description="Helical" evidence="1">
    <location>
        <begin position="6"/>
        <end position="24"/>
    </location>
</feature>
<dbReference type="AlphaFoldDB" id="A0A090D1F0"/>
<accession>A0A090D1F0</accession>
<gene>
    <name evidence="2" type="ORF">CSEC_0928</name>
</gene>
<reference evidence="2" key="1">
    <citation type="submission" date="2013-12" db="EMBL/GenBank/DDBJ databases">
        <authorList>
            <person name="Linke B."/>
        </authorList>
    </citation>
    <scope>NUCLEOTIDE SEQUENCE [LARGE SCALE GENOMIC DNA]</scope>
    <source>
        <strain evidence="2">CRIB-18</strain>
    </source>
</reference>
<feature type="transmembrane region" description="Helical" evidence="1">
    <location>
        <begin position="36"/>
        <end position="54"/>
    </location>
</feature>
<dbReference type="EMBL" id="CCEJ010000003">
    <property type="protein sequence ID" value="CDR33755.1"/>
    <property type="molecule type" value="Genomic_DNA"/>
</dbReference>
<comment type="caution">
    <text evidence="2">The sequence shown here is derived from an EMBL/GenBank/DDBJ whole genome shotgun (WGS) entry which is preliminary data.</text>
</comment>
<keyword evidence="1" id="KW-0812">Transmembrane</keyword>
<name>A0A090D1F0_9BACT</name>